<evidence type="ECO:0000313" key="2">
    <source>
        <dbReference type="Proteomes" id="UP000824175"/>
    </source>
</evidence>
<comment type="caution">
    <text evidence="1">The sequence shown here is derived from an EMBL/GenBank/DDBJ whole genome shotgun (WGS) entry which is preliminary data.</text>
</comment>
<accession>A0A9D1HQ82</accession>
<reference evidence="1" key="2">
    <citation type="journal article" date="2021" name="PeerJ">
        <title>Extensive microbial diversity within the chicken gut microbiome revealed by metagenomics and culture.</title>
        <authorList>
            <person name="Gilroy R."/>
            <person name="Ravi A."/>
            <person name="Getino M."/>
            <person name="Pursley I."/>
            <person name="Horton D.L."/>
            <person name="Alikhan N.F."/>
            <person name="Baker D."/>
            <person name="Gharbi K."/>
            <person name="Hall N."/>
            <person name="Watson M."/>
            <person name="Adriaenssens E.M."/>
            <person name="Foster-Nyarko E."/>
            <person name="Jarju S."/>
            <person name="Secka A."/>
            <person name="Antonio M."/>
            <person name="Oren A."/>
            <person name="Chaudhuri R.R."/>
            <person name="La Ragione R."/>
            <person name="Hildebrand F."/>
            <person name="Pallen M.J."/>
        </authorList>
    </citation>
    <scope>NUCLEOTIDE SEQUENCE</scope>
    <source>
        <strain evidence="1">CHK195-11698</strain>
    </source>
</reference>
<reference evidence="1" key="1">
    <citation type="submission" date="2020-10" db="EMBL/GenBank/DDBJ databases">
        <authorList>
            <person name="Gilroy R."/>
        </authorList>
    </citation>
    <scope>NUCLEOTIDE SEQUENCE</scope>
    <source>
        <strain evidence="1">CHK195-11698</strain>
    </source>
</reference>
<dbReference type="AlphaFoldDB" id="A0A9D1HQ82"/>
<protein>
    <submittedName>
        <fullName evidence="1">Uncharacterized protein</fullName>
    </submittedName>
</protein>
<name>A0A9D1HQ82_9FIRM</name>
<dbReference type="Proteomes" id="UP000824175">
    <property type="component" value="Unassembled WGS sequence"/>
</dbReference>
<proteinExistence type="predicted"/>
<evidence type="ECO:0000313" key="1">
    <source>
        <dbReference type="EMBL" id="HIU14730.1"/>
    </source>
</evidence>
<sequence length="96" mass="10903">MKNILLDFCLVLLVLMLAGQFLNPDYLKTEQQKSALDSFNQDVRQGQTLQSSYLSSRVDEENQVSQFVGEVSDLSRQAISNTVYFFSGLLQNLFES</sequence>
<gene>
    <name evidence="1" type="ORF">IAD15_11800</name>
</gene>
<organism evidence="1 2">
    <name type="scientific">Candidatus Fimiplasma intestinipullorum</name>
    <dbReference type="NCBI Taxonomy" id="2840825"/>
    <lineage>
        <taxon>Bacteria</taxon>
        <taxon>Bacillati</taxon>
        <taxon>Bacillota</taxon>
        <taxon>Clostridia</taxon>
        <taxon>Eubacteriales</taxon>
        <taxon>Candidatus Fimiplasma</taxon>
    </lineage>
</organism>
<dbReference type="EMBL" id="DVMJ01000109">
    <property type="protein sequence ID" value="HIU14730.1"/>
    <property type="molecule type" value="Genomic_DNA"/>
</dbReference>